<organism evidence="2 3">
    <name type="scientific">Pleuronectes platessa</name>
    <name type="common">European plaice</name>
    <dbReference type="NCBI Taxonomy" id="8262"/>
    <lineage>
        <taxon>Eukaryota</taxon>
        <taxon>Metazoa</taxon>
        <taxon>Chordata</taxon>
        <taxon>Craniata</taxon>
        <taxon>Vertebrata</taxon>
        <taxon>Euteleostomi</taxon>
        <taxon>Actinopterygii</taxon>
        <taxon>Neopterygii</taxon>
        <taxon>Teleostei</taxon>
        <taxon>Neoteleostei</taxon>
        <taxon>Acanthomorphata</taxon>
        <taxon>Carangaria</taxon>
        <taxon>Pleuronectiformes</taxon>
        <taxon>Pleuronectoidei</taxon>
        <taxon>Pleuronectidae</taxon>
        <taxon>Pleuronectes</taxon>
    </lineage>
</organism>
<comment type="caution">
    <text evidence="2">The sequence shown here is derived from an EMBL/GenBank/DDBJ whole genome shotgun (WGS) entry which is preliminary data.</text>
</comment>
<protein>
    <recommendedName>
        <fullName evidence="1">Peptidase C1A papain C-terminal domain-containing protein</fullName>
    </recommendedName>
</protein>
<reference evidence="2" key="1">
    <citation type="submission" date="2020-03" db="EMBL/GenBank/DDBJ databases">
        <authorList>
            <person name="Weist P."/>
        </authorList>
    </citation>
    <scope>NUCLEOTIDE SEQUENCE</scope>
</reference>
<dbReference type="Gene3D" id="3.90.70.10">
    <property type="entry name" value="Cysteine proteinases"/>
    <property type="match status" value="1"/>
</dbReference>
<feature type="domain" description="Peptidase C1A papain C-terminal" evidence="1">
    <location>
        <begin position="36"/>
        <end position="77"/>
    </location>
</feature>
<name>A0A9N7YTU4_PLEPL</name>
<dbReference type="Proteomes" id="UP001153269">
    <property type="component" value="Unassembled WGS sequence"/>
</dbReference>
<accession>A0A9N7YTU4</accession>
<dbReference type="AlphaFoldDB" id="A0A9N7YTU4"/>
<dbReference type="SUPFAM" id="SSF54001">
    <property type="entry name" value="Cysteine proteinases"/>
    <property type="match status" value="1"/>
</dbReference>
<dbReference type="InterPro" id="IPR038765">
    <property type="entry name" value="Papain-like_cys_pep_sf"/>
</dbReference>
<proteinExistence type="predicted"/>
<dbReference type="EMBL" id="CADEAL010003323">
    <property type="protein sequence ID" value="CAB1444206.1"/>
    <property type="molecule type" value="Genomic_DNA"/>
</dbReference>
<dbReference type="GO" id="GO:0006508">
    <property type="term" value="P:proteolysis"/>
    <property type="evidence" value="ECO:0007669"/>
    <property type="project" value="InterPro"/>
</dbReference>
<sequence length="82" mass="9138">MEPEEFTRNFSSGSFNASRPRRHFVSKLLHAIGQHLPQSMDWRAHGLVTSVKDQKKCACGWAFSATGSLEGQQAFQDDIKSG</sequence>
<keyword evidence="3" id="KW-1185">Reference proteome</keyword>
<dbReference type="Pfam" id="PF00112">
    <property type="entry name" value="Peptidase_C1"/>
    <property type="match status" value="1"/>
</dbReference>
<evidence type="ECO:0000313" key="2">
    <source>
        <dbReference type="EMBL" id="CAB1444206.1"/>
    </source>
</evidence>
<dbReference type="GO" id="GO:0008234">
    <property type="term" value="F:cysteine-type peptidase activity"/>
    <property type="evidence" value="ECO:0007669"/>
    <property type="project" value="InterPro"/>
</dbReference>
<dbReference type="InterPro" id="IPR000668">
    <property type="entry name" value="Peptidase_C1A_C"/>
</dbReference>
<evidence type="ECO:0000259" key="1">
    <source>
        <dbReference type="Pfam" id="PF00112"/>
    </source>
</evidence>
<gene>
    <name evidence="2" type="ORF">PLEPLA_LOCUS31922</name>
</gene>
<evidence type="ECO:0000313" key="3">
    <source>
        <dbReference type="Proteomes" id="UP001153269"/>
    </source>
</evidence>